<name>A0A1J5T1G6_9ZZZZ</name>
<dbReference type="AlphaFoldDB" id="A0A1J5T1G6"/>
<proteinExistence type="predicted"/>
<protein>
    <recommendedName>
        <fullName evidence="3">Lipoprotein</fullName>
    </recommendedName>
</protein>
<comment type="caution">
    <text evidence="2">The sequence shown here is derived from an EMBL/GenBank/DDBJ whole genome shotgun (WGS) entry which is preliminary data.</text>
</comment>
<dbReference type="EMBL" id="MLJW01000035">
    <property type="protein sequence ID" value="OIR07684.1"/>
    <property type="molecule type" value="Genomic_DNA"/>
</dbReference>
<evidence type="ECO:0000256" key="1">
    <source>
        <dbReference type="SAM" id="MobiDB-lite"/>
    </source>
</evidence>
<evidence type="ECO:0008006" key="3">
    <source>
        <dbReference type="Google" id="ProtNLM"/>
    </source>
</evidence>
<dbReference type="PROSITE" id="PS51257">
    <property type="entry name" value="PROKAR_LIPOPROTEIN"/>
    <property type="match status" value="1"/>
</dbReference>
<reference evidence="2" key="1">
    <citation type="submission" date="2016-10" db="EMBL/GenBank/DDBJ databases">
        <title>Sequence of Gallionella enrichment culture.</title>
        <authorList>
            <person name="Poehlein A."/>
            <person name="Muehling M."/>
            <person name="Daniel R."/>
        </authorList>
    </citation>
    <scope>NUCLEOTIDE SEQUENCE</scope>
</reference>
<feature type="compositionally biased region" description="Basic and acidic residues" evidence="1">
    <location>
        <begin position="49"/>
        <end position="63"/>
    </location>
</feature>
<sequence>MTCRTAVLLCASLLLGACGQGDNPPAPKLFKDQRDALDKAKAIDPAMQKQDDEQRKSIEQQTK</sequence>
<accession>A0A1J5T1G6</accession>
<gene>
    <name evidence="2" type="ORF">GALL_99660</name>
</gene>
<evidence type="ECO:0000313" key="2">
    <source>
        <dbReference type="EMBL" id="OIR07684.1"/>
    </source>
</evidence>
<feature type="region of interest" description="Disordered" evidence="1">
    <location>
        <begin position="40"/>
        <end position="63"/>
    </location>
</feature>
<organism evidence="2">
    <name type="scientific">mine drainage metagenome</name>
    <dbReference type="NCBI Taxonomy" id="410659"/>
    <lineage>
        <taxon>unclassified sequences</taxon>
        <taxon>metagenomes</taxon>
        <taxon>ecological metagenomes</taxon>
    </lineage>
</organism>